<evidence type="ECO:0000313" key="2">
    <source>
        <dbReference type="Proteomes" id="UP000805193"/>
    </source>
</evidence>
<comment type="caution">
    <text evidence="1">The sequence shown here is derived from an EMBL/GenBank/DDBJ whole genome shotgun (WGS) entry which is preliminary data.</text>
</comment>
<organism evidence="1 2">
    <name type="scientific">Ixodes persulcatus</name>
    <name type="common">Taiga tick</name>
    <dbReference type="NCBI Taxonomy" id="34615"/>
    <lineage>
        <taxon>Eukaryota</taxon>
        <taxon>Metazoa</taxon>
        <taxon>Ecdysozoa</taxon>
        <taxon>Arthropoda</taxon>
        <taxon>Chelicerata</taxon>
        <taxon>Arachnida</taxon>
        <taxon>Acari</taxon>
        <taxon>Parasitiformes</taxon>
        <taxon>Ixodida</taxon>
        <taxon>Ixodoidea</taxon>
        <taxon>Ixodidae</taxon>
        <taxon>Ixodinae</taxon>
        <taxon>Ixodes</taxon>
    </lineage>
</organism>
<dbReference type="Proteomes" id="UP000805193">
    <property type="component" value="Unassembled WGS sequence"/>
</dbReference>
<reference evidence="1 2" key="1">
    <citation type="journal article" date="2020" name="Cell">
        <title>Large-Scale Comparative Analyses of Tick Genomes Elucidate Their Genetic Diversity and Vector Capacities.</title>
        <authorList>
            <consortium name="Tick Genome and Microbiome Consortium (TIGMIC)"/>
            <person name="Jia N."/>
            <person name="Wang J."/>
            <person name="Shi W."/>
            <person name="Du L."/>
            <person name="Sun Y."/>
            <person name="Zhan W."/>
            <person name="Jiang J.F."/>
            <person name="Wang Q."/>
            <person name="Zhang B."/>
            <person name="Ji P."/>
            <person name="Bell-Sakyi L."/>
            <person name="Cui X.M."/>
            <person name="Yuan T.T."/>
            <person name="Jiang B.G."/>
            <person name="Yang W.F."/>
            <person name="Lam T.T."/>
            <person name="Chang Q.C."/>
            <person name="Ding S.J."/>
            <person name="Wang X.J."/>
            <person name="Zhu J.G."/>
            <person name="Ruan X.D."/>
            <person name="Zhao L."/>
            <person name="Wei J.T."/>
            <person name="Ye R.Z."/>
            <person name="Que T.C."/>
            <person name="Du C.H."/>
            <person name="Zhou Y.H."/>
            <person name="Cheng J.X."/>
            <person name="Dai P.F."/>
            <person name="Guo W.B."/>
            <person name="Han X.H."/>
            <person name="Huang E.J."/>
            <person name="Li L.F."/>
            <person name="Wei W."/>
            <person name="Gao Y.C."/>
            <person name="Liu J.Z."/>
            <person name="Shao H.Z."/>
            <person name="Wang X."/>
            <person name="Wang C.C."/>
            <person name="Yang T.C."/>
            <person name="Huo Q.B."/>
            <person name="Li W."/>
            <person name="Chen H.Y."/>
            <person name="Chen S.E."/>
            <person name="Zhou L.G."/>
            <person name="Ni X.B."/>
            <person name="Tian J.H."/>
            <person name="Sheng Y."/>
            <person name="Liu T."/>
            <person name="Pan Y.S."/>
            <person name="Xia L.Y."/>
            <person name="Li J."/>
            <person name="Zhao F."/>
            <person name="Cao W.C."/>
        </authorList>
    </citation>
    <scope>NUCLEOTIDE SEQUENCE [LARGE SCALE GENOMIC DNA]</scope>
    <source>
        <strain evidence="1">Iper-2018</strain>
    </source>
</reference>
<sequence length="94" mass="9988">MAGHATIMVVMAPRVQWRALPRRRVVERPPLERRRGALGRGSRLMGIGGTLPGKACRGAAEADLSPDSRPRIDVAQSPPGSTVCPVSPVAVRKA</sequence>
<name>A0AC60P0C7_IXOPE</name>
<gene>
    <name evidence="1" type="ORF">HPB47_010226</name>
</gene>
<accession>A0AC60P0C7</accession>
<proteinExistence type="predicted"/>
<dbReference type="EMBL" id="JABSTQ010011333">
    <property type="protein sequence ID" value="KAG0412634.1"/>
    <property type="molecule type" value="Genomic_DNA"/>
</dbReference>
<evidence type="ECO:0000313" key="1">
    <source>
        <dbReference type="EMBL" id="KAG0412634.1"/>
    </source>
</evidence>
<keyword evidence="2" id="KW-1185">Reference proteome</keyword>
<protein>
    <submittedName>
        <fullName evidence="1">Uncharacterized protein</fullName>
    </submittedName>
</protein>